<comment type="subcellular location">
    <subcellularLocation>
        <location evidence="1">Cytoplasm</location>
    </subcellularLocation>
</comment>
<evidence type="ECO:0000313" key="14">
    <source>
        <dbReference type="EMBL" id="CAF9912371.1"/>
    </source>
</evidence>
<evidence type="ECO:0000256" key="11">
    <source>
        <dbReference type="ARBA" id="ARBA00031195"/>
    </source>
</evidence>
<dbReference type="InterPro" id="IPR029058">
    <property type="entry name" value="AB_hydrolase_fold"/>
</dbReference>
<dbReference type="FunFam" id="3.40.50.1820:FF:000010">
    <property type="entry name" value="Acyl-protein thioesterase 2"/>
    <property type="match status" value="1"/>
</dbReference>
<sequence length="236" mass="26002">MAGPAPLVVPALRKHTATVIWAHGLGDSGAGWSPIAENWRRRGKFEEVKFVFPNAPAIPITVNFGMRMPGWYDITTFDELGQAHDQPGILRSRDYFNSLIKDEMTKGIPSSRILLGGFSQGGAMSIFAGITCPDKLAGIVGLSSYLLMEGKIKEYVPEENPNKETPVFMGHGDSDPLVKYEWGVATAEVLKKWGWSVDLKTYKGLQHSAEPREIEDLEVYIQQRLPPLGDEGSSKA</sequence>
<organism evidence="14 15">
    <name type="scientific">Heterodermia speciosa</name>
    <dbReference type="NCBI Taxonomy" id="116794"/>
    <lineage>
        <taxon>Eukaryota</taxon>
        <taxon>Fungi</taxon>
        <taxon>Dikarya</taxon>
        <taxon>Ascomycota</taxon>
        <taxon>Pezizomycotina</taxon>
        <taxon>Lecanoromycetes</taxon>
        <taxon>OSLEUM clade</taxon>
        <taxon>Lecanoromycetidae</taxon>
        <taxon>Caliciales</taxon>
        <taxon>Physciaceae</taxon>
        <taxon>Heterodermia</taxon>
    </lineage>
</organism>
<dbReference type="EMBL" id="CAJPDS010000011">
    <property type="protein sequence ID" value="CAF9912371.1"/>
    <property type="molecule type" value="Genomic_DNA"/>
</dbReference>
<dbReference type="Proteomes" id="UP000664521">
    <property type="component" value="Unassembled WGS sequence"/>
</dbReference>
<evidence type="ECO:0000256" key="5">
    <source>
        <dbReference type="ARBA" id="ARBA00022487"/>
    </source>
</evidence>
<evidence type="ECO:0000256" key="7">
    <source>
        <dbReference type="ARBA" id="ARBA00022801"/>
    </source>
</evidence>
<keyword evidence="9" id="KW-0443">Lipid metabolism</keyword>
<dbReference type="PANTHER" id="PTHR10655">
    <property type="entry name" value="LYSOPHOSPHOLIPASE-RELATED"/>
    <property type="match status" value="1"/>
</dbReference>
<comment type="catalytic activity">
    <reaction evidence="12">
        <text>S-hexadecanoyl-L-cysteinyl-[protein] + H2O = L-cysteinyl-[protein] + hexadecanoate + H(+)</text>
        <dbReference type="Rhea" id="RHEA:19233"/>
        <dbReference type="Rhea" id="RHEA-COMP:10131"/>
        <dbReference type="Rhea" id="RHEA-COMP:11032"/>
        <dbReference type="ChEBI" id="CHEBI:7896"/>
        <dbReference type="ChEBI" id="CHEBI:15377"/>
        <dbReference type="ChEBI" id="CHEBI:15378"/>
        <dbReference type="ChEBI" id="CHEBI:29950"/>
        <dbReference type="ChEBI" id="CHEBI:74151"/>
        <dbReference type="EC" id="3.1.2.22"/>
    </reaction>
</comment>
<dbReference type="GO" id="GO:0052689">
    <property type="term" value="F:carboxylic ester hydrolase activity"/>
    <property type="evidence" value="ECO:0007669"/>
    <property type="project" value="UniProtKB-KW"/>
</dbReference>
<dbReference type="Pfam" id="PF02230">
    <property type="entry name" value="Abhydrolase_2"/>
    <property type="match status" value="1"/>
</dbReference>
<evidence type="ECO:0000256" key="8">
    <source>
        <dbReference type="ARBA" id="ARBA00022832"/>
    </source>
</evidence>
<evidence type="ECO:0000256" key="3">
    <source>
        <dbReference type="ARBA" id="ARBA00012423"/>
    </source>
</evidence>
<keyword evidence="7" id="KW-0378">Hydrolase</keyword>
<dbReference type="GO" id="GO:0006631">
    <property type="term" value="P:fatty acid metabolic process"/>
    <property type="evidence" value="ECO:0007669"/>
    <property type="project" value="UniProtKB-KW"/>
</dbReference>
<evidence type="ECO:0000313" key="15">
    <source>
        <dbReference type="Proteomes" id="UP000664521"/>
    </source>
</evidence>
<dbReference type="InterPro" id="IPR050565">
    <property type="entry name" value="LYPA1-2/EST-like"/>
</dbReference>
<keyword evidence="15" id="KW-1185">Reference proteome</keyword>
<accession>A0A8H3ERZ5</accession>
<dbReference type="PANTHER" id="PTHR10655:SF17">
    <property type="entry name" value="LYSOPHOSPHOLIPASE-LIKE PROTEIN 1"/>
    <property type="match status" value="1"/>
</dbReference>
<feature type="domain" description="Phospholipase/carboxylesterase/thioesterase" evidence="13">
    <location>
        <begin position="7"/>
        <end position="223"/>
    </location>
</feature>
<dbReference type="Gene3D" id="3.40.50.1820">
    <property type="entry name" value="alpha/beta hydrolase"/>
    <property type="match status" value="1"/>
</dbReference>
<dbReference type="AlphaFoldDB" id="A0A8H3ERZ5"/>
<evidence type="ECO:0000256" key="4">
    <source>
        <dbReference type="ARBA" id="ARBA00014923"/>
    </source>
</evidence>
<keyword evidence="8" id="KW-0276">Fatty acid metabolism</keyword>
<evidence type="ECO:0000256" key="1">
    <source>
        <dbReference type="ARBA" id="ARBA00004496"/>
    </source>
</evidence>
<gene>
    <name evidence="14" type="ORF">HETSPECPRED_000922</name>
</gene>
<name>A0A8H3ERZ5_9LECA</name>
<dbReference type="GO" id="GO:0008474">
    <property type="term" value="F:palmitoyl-(protein) hydrolase activity"/>
    <property type="evidence" value="ECO:0007669"/>
    <property type="project" value="UniProtKB-EC"/>
</dbReference>
<evidence type="ECO:0000256" key="6">
    <source>
        <dbReference type="ARBA" id="ARBA00022490"/>
    </source>
</evidence>
<evidence type="ECO:0000256" key="2">
    <source>
        <dbReference type="ARBA" id="ARBA00006499"/>
    </source>
</evidence>
<dbReference type="GO" id="GO:0005737">
    <property type="term" value="C:cytoplasm"/>
    <property type="evidence" value="ECO:0007669"/>
    <property type="project" value="UniProtKB-SubCell"/>
</dbReference>
<dbReference type="SUPFAM" id="SSF53474">
    <property type="entry name" value="alpha/beta-Hydrolases"/>
    <property type="match status" value="1"/>
</dbReference>
<protein>
    <recommendedName>
        <fullName evidence="4">Acyl-protein thioesterase 1</fullName>
        <ecNumber evidence="3">3.1.2.22</ecNumber>
    </recommendedName>
    <alternativeName>
        <fullName evidence="11">Palmitoyl-protein hydrolase</fullName>
    </alternativeName>
</protein>
<dbReference type="InterPro" id="IPR003140">
    <property type="entry name" value="PLipase/COase/thioEstase"/>
</dbReference>
<evidence type="ECO:0000256" key="10">
    <source>
        <dbReference type="ARBA" id="ARBA00029392"/>
    </source>
</evidence>
<evidence type="ECO:0000256" key="12">
    <source>
        <dbReference type="ARBA" id="ARBA00047337"/>
    </source>
</evidence>
<keyword evidence="5" id="KW-0719">Serine esterase</keyword>
<dbReference type="OrthoDB" id="2418081at2759"/>
<comment type="function">
    <text evidence="10">Hydrolyzes fatty acids from S-acylated cysteine residues in proteins with a strong preference for palmitoylated G-alpha proteins over other acyl substrates. Mediates the deacylation of G-alpha proteins such as GPA1 in vivo, but has weak or no activity toward palmitoylated Ras proteins. Has weak lysophospholipase activity in vitro; however such activity may not exist in vivo.</text>
</comment>
<evidence type="ECO:0000256" key="9">
    <source>
        <dbReference type="ARBA" id="ARBA00023098"/>
    </source>
</evidence>
<keyword evidence="6" id="KW-0963">Cytoplasm</keyword>
<evidence type="ECO:0000259" key="13">
    <source>
        <dbReference type="Pfam" id="PF02230"/>
    </source>
</evidence>
<dbReference type="EC" id="3.1.2.22" evidence="3"/>
<comment type="caution">
    <text evidence="14">The sequence shown here is derived from an EMBL/GenBank/DDBJ whole genome shotgun (WGS) entry which is preliminary data.</text>
</comment>
<reference evidence="14" key="1">
    <citation type="submission" date="2021-03" db="EMBL/GenBank/DDBJ databases">
        <authorList>
            <person name="Tagirdzhanova G."/>
        </authorList>
    </citation>
    <scope>NUCLEOTIDE SEQUENCE</scope>
</reference>
<proteinExistence type="inferred from homology"/>
<comment type="similarity">
    <text evidence="2">Belongs to the AB hydrolase superfamily. AB hydrolase 2 family.</text>
</comment>